<name>A0A7X0RQM7_9BACL</name>
<proteinExistence type="predicted"/>
<evidence type="ECO:0000259" key="1">
    <source>
        <dbReference type="Pfam" id="PF12708"/>
    </source>
</evidence>
<dbReference type="AlphaFoldDB" id="A0A7X0RQM7"/>
<feature type="domain" description="Rhamnogalacturonase A/B/Epimerase-like pectate lyase" evidence="1">
    <location>
        <begin position="67"/>
        <end position="171"/>
    </location>
</feature>
<dbReference type="InterPro" id="IPR011050">
    <property type="entry name" value="Pectin_lyase_fold/virulence"/>
</dbReference>
<dbReference type="SUPFAM" id="SSF51126">
    <property type="entry name" value="Pectin lyase-like"/>
    <property type="match status" value="1"/>
</dbReference>
<dbReference type="InterPro" id="IPR006311">
    <property type="entry name" value="TAT_signal"/>
</dbReference>
<reference evidence="2 3" key="1">
    <citation type="submission" date="2020-08" db="EMBL/GenBank/DDBJ databases">
        <title>Cohnella phylogeny.</title>
        <authorList>
            <person name="Dunlap C."/>
        </authorList>
    </citation>
    <scope>NUCLEOTIDE SEQUENCE [LARGE SCALE GENOMIC DNA]</scope>
    <source>
        <strain evidence="2 3">DSM 28246</strain>
    </source>
</reference>
<keyword evidence="3" id="KW-1185">Reference proteome</keyword>
<dbReference type="Gene3D" id="2.160.20.10">
    <property type="entry name" value="Single-stranded right-handed beta-helix, Pectin lyase-like"/>
    <property type="match status" value="1"/>
</dbReference>
<dbReference type="InterPro" id="IPR024535">
    <property type="entry name" value="RHGA/B-epi-like_pectate_lyase"/>
</dbReference>
<protein>
    <recommendedName>
        <fullName evidence="1">Rhamnogalacturonase A/B/Epimerase-like pectate lyase domain-containing protein</fullName>
    </recommendedName>
</protein>
<sequence length="580" mass="63360">MIDESKSDPDQPASDLQASRRKFLIGVAATGMALVTGGLLHRNLLPADEVEAAPASVPKEEIYASLADFGADPSGKTDSTGAFQRALSFIEKAAVQNPAASAAGDNTHRGRVKLYVPAGSYVVTKPEALMRKSYELKTLGLVIQGAGRGVTQIVYRNKTPGCYLLQNQDAWMFLTIADIEFISTEPVNNFMYSFSEGGAQNYTFERCLWNGKWNEVFRLEGANNNSEMTWFHCNFAGEIKRGVYAPNKGGSDQFLNYNFFACQFEVDQGDYLVFERGGNINVWGGSLIHTSAKEGGTFFKLSGDNHAFGVQRFLCVGARFEHRNAQSRLIECEWSDGTVSFVSCDTASQAYRLAPSVNAVFRSQKQKMPSISFQGCVLAGKHAYRYGNESWGVPHNIVYENCEFAQGLTADSFLVIANEETPGDKRAGGQPVVRFRNCRSAIADHETAFFDSDQGFQHSNRAQLSKKLVSIRGAEGGFPISGGKEPFRLPVGSVILNVRFLCRKGAMSGMQAADYWLETSEGTPTRLASVLATPGSGGFNVVQDLFFECDSEAKAKLRLCAGQGVTQVNKAAYCLIEYIG</sequence>
<gene>
    <name evidence="2" type="ORF">H7C19_13415</name>
</gene>
<dbReference type="Proteomes" id="UP000547209">
    <property type="component" value="Unassembled WGS sequence"/>
</dbReference>
<dbReference type="InterPro" id="IPR012334">
    <property type="entry name" value="Pectin_lyas_fold"/>
</dbReference>
<dbReference type="RefSeq" id="WP_185143160.1">
    <property type="nucleotide sequence ID" value="NZ_JACJVP010000023.1"/>
</dbReference>
<evidence type="ECO:0000313" key="3">
    <source>
        <dbReference type="Proteomes" id="UP000547209"/>
    </source>
</evidence>
<dbReference type="EMBL" id="JACJVP010000023">
    <property type="protein sequence ID" value="MBB6671683.1"/>
    <property type="molecule type" value="Genomic_DNA"/>
</dbReference>
<accession>A0A7X0RQM7</accession>
<dbReference type="PROSITE" id="PS51318">
    <property type="entry name" value="TAT"/>
    <property type="match status" value="1"/>
</dbReference>
<evidence type="ECO:0000313" key="2">
    <source>
        <dbReference type="EMBL" id="MBB6671683.1"/>
    </source>
</evidence>
<organism evidence="2 3">
    <name type="scientific">Cohnella nanjingensis</name>
    <dbReference type="NCBI Taxonomy" id="1387779"/>
    <lineage>
        <taxon>Bacteria</taxon>
        <taxon>Bacillati</taxon>
        <taxon>Bacillota</taxon>
        <taxon>Bacilli</taxon>
        <taxon>Bacillales</taxon>
        <taxon>Paenibacillaceae</taxon>
        <taxon>Cohnella</taxon>
    </lineage>
</organism>
<comment type="caution">
    <text evidence="2">The sequence shown here is derived from an EMBL/GenBank/DDBJ whole genome shotgun (WGS) entry which is preliminary data.</text>
</comment>
<dbReference type="Pfam" id="PF12708">
    <property type="entry name" value="Pect-lyase_RHGA_epim"/>
    <property type="match status" value="1"/>
</dbReference>